<dbReference type="OrthoDB" id="6430093at2759"/>
<feature type="compositionally biased region" description="Polar residues" evidence="1">
    <location>
        <begin position="274"/>
        <end position="285"/>
    </location>
</feature>
<sequence>MDILFDIIFLLHSLLWTRLPYPWTFFKLQLRTDLTIILNNITYFAVYSAFLAWLVKVFISRFKTTLGTRLEAKDKYFAVFAVISWVFAMHVLWPFLLFITHFITCSFYPWATTAVVLLLYFYPLTASLRMLCSNVSSKISNFKEYSKGIFSFEWLTTSVSVPATTEPTTIYPILHRPCTEKDYVRTNTTIAISPGISVEEEYRPSDAPVVQPRPSPEKPPGSSATPVIQPPTTIIKPYRPSDQPKLQPQIIPQKPHEPPETHTRQNHLDRETQTKTTTPEDFSQQVDRERRRIRTSPPGISLVTHSNPPGFSTLRRSRTTRQGTVYGPPDYFL</sequence>
<gene>
    <name evidence="3" type="ORF">AVEN_159259_1</name>
</gene>
<dbReference type="AlphaFoldDB" id="A0A4Y2A1D5"/>
<name>A0A4Y2A1D5_ARAVE</name>
<feature type="transmembrane region" description="Helical" evidence="2">
    <location>
        <begin position="76"/>
        <end position="93"/>
    </location>
</feature>
<feature type="transmembrane region" description="Helical" evidence="2">
    <location>
        <begin position="36"/>
        <end position="55"/>
    </location>
</feature>
<feature type="compositionally biased region" description="Basic and acidic residues" evidence="1">
    <location>
        <begin position="254"/>
        <end position="273"/>
    </location>
</feature>
<keyword evidence="2" id="KW-1133">Transmembrane helix</keyword>
<feature type="compositionally biased region" description="Low complexity" evidence="1">
    <location>
        <begin position="243"/>
        <end position="253"/>
    </location>
</feature>
<evidence type="ECO:0000313" key="4">
    <source>
        <dbReference type="Proteomes" id="UP000499080"/>
    </source>
</evidence>
<comment type="caution">
    <text evidence="3">The sequence shown here is derived from an EMBL/GenBank/DDBJ whole genome shotgun (WGS) entry which is preliminary data.</text>
</comment>
<accession>A0A4Y2A1D5</accession>
<organism evidence="3 4">
    <name type="scientific">Araneus ventricosus</name>
    <name type="common">Orbweaver spider</name>
    <name type="synonym">Epeira ventricosa</name>
    <dbReference type="NCBI Taxonomy" id="182803"/>
    <lineage>
        <taxon>Eukaryota</taxon>
        <taxon>Metazoa</taxon>
        <taxon>Ecdysozoa</taxon>
        <taxon>Arthropoda</taxon>
        <taxon>Chelicerata</taxon>
        <taxon>Arachnida</taxon>
        <taxon>Araneae</taxon>
        <taxon>Araneomorphae</taxon>
        <taxon>Entelegynae</taxon>
        <taxon>Araneoidea</taxon>
        <taxon>Araneidae</taxon>
        <taxon>Araneus</taxon>
    </lineage>
</organism>
<feature type="compositionally biased region" description="Polar residues" evidence="1">
    <location>
        <begin position="222"/>
        <end position="232"/>
    </location>
</feature>
<protein>
    <submittedName>
        <fullName evidence="3">Uncharacterized protein</fullName>
    </submittedName>
</protein>
<feature type="region of interest" description="Disordered" evidence="1">
    <location>
        <begin position="195"/>
        <end position="315"/>
    </location>
</feature>
<keyword evidence="2" id="KW-0812">Transmembrane</keyword>
<keyword evidence="2" id="KW-0472">Membrane</keyword>
<dbReference type="Proteomes" id="UP000499080">
    <property type="component" value="Unassembled WGS sequence"/>
</dbReference>
<reference evidence="3 4" key="1">
    <citation type="journal article" date="2019" name="Sci. Rep.">
        <title>Orb-weaving spider Araneus ventricosus genome elucidates the spidroin gene catalogue.</title>
        <authorList>
            <person name="Kono N."/>
            <person name="Nakamura H."/>
            <person name="Ohtoshi R."/>
            <person name="Moran D.A.P."/>
            <person name="Shinohara A."/>
            <person name="Yoshida Y."/>
            <person name="Fujiwara M."/>
            <person name="Mori M."/>
            <person name="Tomita M."/>
            <person name="Arakawa K."/>
        </authorList>
    </citation>
    <scope>NUCLEOTIDE SEQUENCE [LARGE SCALE GENOMIC DNA]</scope>
</reference>
<feature type="transmembrane region" description="Helical" evidence="2">
    <location>
        <begin position="99"/>
        <end position="121"/>
    </location>
</feature>
<proteinExistence type="predicted"/>
<dbReference type="EMBL" id="BGPR01000003">
    <property type="protein sequence ID" value="GBL73189.1"/>
    <property type="molecule type" value="Genomic_DNA"/>
</dbReference>
<keyword evidence="4" id="KW-1185">Reference proteome</keyword>
<evidence type="ECO:0000256" key="2">
    <source>
        <dbReference type="SAM" id="Phobius"/>
    </source>
</evidence>
<evidence type="ECO:0000313" key="3">
    <source>
        <dbReference type="EMBL" id="GBL73189.1"/>
    </source>
</evidence>
<evidence type="ECO:0000256" key="1">
    <source>
        <dbReference type="SAM" id="MobiDB-lite"/>
    </source>
</evidence>